<proteinExistence type="predicted"/>
<sequence length="842" mass="93685">MEQPPTYTEAISQDGWGIVAPYIDLCDYYRLCLVSKEMYAQFAPRLWRDPLQMATALGVDPSNYYRWVSYFLSIITRVEKPTRDSTLDMLIIMDLRALCSPSSAFSENSWPSLAQKLYKAITKLPTLRCLILDGRPDFNFAAMQHLQLQDDEQPLQGLRLLSAVHCKQAIPAKFFDNQCLAGLVFLDLSYTGGWGRVLLWSATFSPANMPNLRILKLRGKGMDRTTALEVVTRFQRQLWSLDLSDNQLVDAFLGDLIQLAVRPDEHRGVQRLGDEQPHSGDAAPLSSRYSEVEGTLAAAEFLAGHYFVDESDWSATFSHPDRYLADSPEYFPADNMVHSEGTDRQSRTLVRGSGADRARGDSTEDAIQLLAGGPGGPVPPSPDMPHRVPGSKGGGLTHIYLNDLSLLTTKAVMRFLATSAAFLEHFEFNKGRCLVSGGSHTNHVARSRAAVPPQRQRAASCCIGFPGGAYLFRPVFSPNLRVLKIHHSLVTNVVTIRSDEKRVLHDIWRAETHVRRRLDLALPQRFVPDMNPRINALTLCYIPRYSRGVVTGRLIELLKLAALQEQHIVQTNESCRGHRGPPVLRGLRHITLEFDPLDEGWSYKPARVWDGDDEMEEFTNFNVSLLDDEPQSSSSPPSPSPSSRPVETAAAARKRPKRPRAANTGGILHSPFAEHLIGSPYDDTQSDHLEHNLGSSGNGSKPLPVWIGCGIVTPDTPPAINAYMRNLCEPSGCGMRDVMAATPCHVAAGVPPGSYIFGAAWEMMMDCEEDEEEGEAASVELDAMRDVLEEIKAFRLATRERYVQLREGGKITGKVGEHFYWMGRLDIVVLKHDKALWSLDSE</sequence>
<dbReference type="GeneID" id="63842296"/>
<dbReference type="SUPFAM" id="SSF52047">
    <property type="entry name" value="RNI-like"/>
    <property type="match status" value="1"/>
</dbReference>
<dbReference type="OrthoDB" id="5213490at2759"/>
<dbReference type="Gene3D" id="3.80.10.10">
    <property type="entry name" value="Ribonuclease Inhibitor"/>
    <property type="match status" value="1"/>
</dbReference>
<name>A0A9P5CQH1_CRYP1</name>
<evidence type="ECO:0000256" key="1">
    <source>
        <dbReference type="SAM" id="MobiDB-lite"/>
    </source>
</evidence>
<organism evidence="2 3">
    <name type="scientific">Cryphonectria parasitica (strain ATCC 38755 / EP155)</name>
    <dbReference type="NCBI Taxonomy" id="660469"/>
    <lineage>
        <taxon>Eukaryota</taxon>
        <taxon>Fungi</taxon>
        <taxon>Dikarya</taxon>
        <taxon>Ascomycota</taxon>
        <taxon>Pezizomycotina</taxon>
        <taxon>Sordariomycetes</taxon>
        <taxon>Sordariomycetidae</taxon>
        <taxon>Diaporthales</taxon>
        <taxon>Cryphonectriaceae</taxon>
        <taxon>Cryphonectria-Endothia species complex</taxon>
        <taxon>Cryphonectria</taxon>
    </lineage>
</organism>
<evidence type="ECO:0000313" key="3">
    <source>
        <dbReference type="Proteomes" id="UP000803844"/>
    </source>
</evidence>
<dbReference type="Proteomes" id="UP000803844">
    <property type="component" value="Unassembled WGS sequence"/>
</dbReference>
<dbReference type="InterPro" id="IPR032675">
    <property type="entry name" value="LRR_dom_sf"/>
</dbReference>
<feature type="region of interest" description="Disordered" evidence="1">
    <location>
        <begin position="625"/>
        <end position="697"/>
    </location>
</feature>
<dbReference type="EMBL" id="MU032347">
    <property type="protein sequence ID" value="KAF3766040.1"/>
    <property type="molecule type" value="Genomic_DNA"/>
</dbReference>
<protein>
    <submittedName>
        <fullName evidence="2">Uncharacterized protein</fullName>
    </submittedName>
</protein>
<reference evidence="2" key="1">
    <citation type="journal article" date="2020" name="Phytopathology">
        <title>Genome sequence of the chestnut blight fungus Cryphonectria parasitica EP155: A fundamental resource for an archetypical invasive plant pathogen.</title>
        <authorList>
            <person name="Crouch J.A."/>
            <person name="Dawe A."/>
            <person name="Aerts A."/>
            <person name="Barry K."/>
            <person name="Churchill A.C.L."/>
            <person name="Grimwood J."/>
            <person name="Hillman B."/>
            <person name="Milgroom M.G."/>
            <person name="Pangilinan J."/>
            <person name="Smith M."/>
            <person name="Salamov A."/>
            <person name="Schmutz J."/>
            <person name="Yadav J."/>
            <person name="Grigoriev I.V."/>
            <person name="Nuss D."/>
        </authorList>
    </citation>
    <scope>NUCLEOTIDE SEQUENCE</scope>
    <source>
        <strain evidence="2">EP155</strain>
    </source>
</reference>
<accession>A0A9P5CQH1</accession>
<evidence type="ECO:0000313" key="2">
    <source>
        <dbReference type="EMBL" id="KAF3766040.1"/>
    </source>
</evidence>
<gene>
    <name evidence="2" type="ORF">M406DRAFT_68423</name>
</gene>
<dbReference type="AlphaFoldDB" id="A0A9P5CQH1"/>
<keyword evidence="3" id="KW-1185">Reference proteome</keyword>
<comment type="caution">
    <text evidence="2">The sequence shown here is derived from an EMBL/GenBank/DDBJ whole genome shotgun (WGS) entry which is preliminary data.</text>
</comment>
<dbReference type="RefSeq" id="XP_040777001.1">
    <property type="nucleotide sequence ID" value="XM_040925167.1"/>
</dbReference>